<dbReference type="Gene3D" id="3.60.130.10">
    <property type="entry name" value="Clavaminate synthase-like"/>
    <property type="match status" value="1"/>
</dbReference>
<dbReference type="AlphaFoldDB" id="A0AAI8HQX1"/>
<keyword evidence="3" id="KW-0560">Oxidoreductase</keyword>
<gene>
    <name evidence="7" type="ORF">CWD84_18685</name>
</gene>
<reference evidence="7 8" key="1">
    <citation type="submission" date="2017-11" db="EMBL/GenBank/DDBJ databases">
        <title>Genome sequence and genome mining of multiple bioactive secondary metabolites from a deep sea-derived Bacillus siamensis SCSIO 05746.</title>
        <authorList>
            <person name="Pan H.-Q."/>
            <person name="Ju J.-H."/>
        </authorList>
    </citation>
    <scope>NUCLEOTIDE SEQUENCE [LARGE SCALE GENOMIC DNA]</scope>
    <source>
        <strain evidence="7 8">SCSIO 05746</strain>
    </source>
</reference>
<evidence type="ECO:0000259" key="6">
    <source>
        <dbReference type="Pfam" id="PF02668"/>
    </source>
</evidence>
<accession>A0AAI8HQX1</accession>
<feature type="binding site" evidence="5">
    <location>
        <position position="161"/>
    </location>
    <ligand>
        <name>Fe cation</name>
        <dbReference type="ChEBI" id="CHEBI:24875"/>
    </ligand>
</feature>
<evidence type="ECO:0000256" key="4">
    <source>
        <dbReference type="ARBA" id="ARBA00023004"/>
    </source>
</evidence>
<organism evidence="7 8">
    <name type="scientific">Bacillus siamensis</name>
    <dbReference type="NCBI Taxonomy" id="659243"/>
    <lineage>
        <taxon>Bacteria</taxon>
        <taxon>Bacillati</taxon>
        <taxon>Bacillota</taxon>
        <taxon>Bacilli</taxon>
        <taxon>Bacillales</taxon>
        <taxon>Bacillaceae</taxon>
        <taxon>Bacillus</taxon>
        <taxon>Bacillus amyloliquefaciens group</taxon>
    </lineage>
</organism>
<dbReference type="InterPro" id="IPR014503">
    <property type="entry name" value="Clavaminate_syn-like"/>
</dbReference>
<dbReference type="InterPro" id="IPR003819">
    <property type="entry name" value="TauD/TfdA-like"/>
</dbReference>
<keyword evidence="4 5" id="KW-0408">Iron</keyword>
<evidence type="ECO:0000313" key="7">
    <source>
        <dbReference type="EMBL" id="AUJ78691.1"/>
    </source>
</evidence>
<evidence type="ECO:0000256" key="5">
    <source>
        <dbReference type="PIRSR" id="PIRSR019543-2"/>
    </source>
</evidence>
<evidence type="ECO:0000256" key="1">
    <source>
        <dbReference type="ARBA" id="ARBA00008425"/>
    </source>
</evidence>
<dbReference type="GO" id="GO:0005506">
    <property type="term" value="F:iron ion binding"/>
    <property type="evidence" value="ECO:0007669"/>
    <property type="project" value="InterPro"/>
</dbReference>
<proteinExistence type="inferred from homology"/>
<name>A0AAI8HQX1_9BACI</name>
<evidence type="ECO:0000313" key="8">
    <source>
        <dbReference type="Proteomes" id="UP000234366"/>
    </source>
</evidence>
<dbReference type="Proteomes" id="UP000234366">
    <property type="component" value="Chromosome"/>
</dbReference>
<dbReference type="KEGG" id="bsia:CWD84_18685"/>
<dbReference type="SUPFAM" id="SSF51197">
    <property type="entry name" value="Clavaminate synthase-like"/>
    <property type="match status" value="1"/>
</dbReference>
<comment type="similarity">
    <text evidence="1">Belongs to the clavaminate synthase family.</text>
</comment>
<protein>
    <recommendedName>
        <fullName evidence="6">TauD/TfdA-like domain-containing protein</fullName>
    </recommendedName>
</protein>
<feature type="domain" description="TauD/TfdA-like" evidence="6">
    <location>
        <begin position="122"/>
        <end position="311"/>
    </location>
</feature>
<dbReference type="EMBL" id="CP025001">
    <property type="protein sequence ID" value="AUJ78691.1"/>
    <property type="molecule type" value="Genomic_DNA"/>
</dbReference>
<dbReference type="PIRSF" id="PIRSF019543">
    <property type="entry name" value="Clavaminate_syn"/>
    <property type="match status" value="1"/>
</dbReference>
<keyword evidence="8" id="KW-1185">Reference proteome</keyword>
<dbReference type="GO" id="GO:0016491">
    <property type="term" value="F:oxidoreductase activity"/>
    <property type="evidence" value="ECO:0007669"/>
    <property type="project" value="UniProtKB-KW"/>
</dbReference>
<keyword evidence="2 5" id="KW-0479">Metal-binding</keyword>
<dbReference type="InterPro" id="IPR042098">
    <property type="entry name" value="TauD-like_sf"/>
</dbReference>
<sequence>MSTLLTEEKSSSLGMSEGVVLEISQAEKELIENLIKEINFNPNVINNSALNRLQFVSHNLPDRVKSALINFKRNSNREGTILFRNLPTDDSLPQTPDDGNPSLDKISFVSELCLMLFMLYMGEPIGYADEKNGQLIHDICPIKGKESGLENSGSKVFFTYHTEDAIHPYRPDHLALYCLRSDHKNEAQTETASIVNALELLPSSVVLTLREPLYKLSPPASFNSDDLSKIIPVLSGSIQAPEMVIHCSLMEGITEEAKWALELLKEALSKVSIKVPLCPGDLIIIDNRLAAHARSSFTPQYDGNDRWLQRMFTVNDLGRSSFSRSPGSHVCIPLKYELKLK</sequence>
<evidence type="ECO:0000256" key="3">
    <source>
        <dbReference type="ARBA" id="ARBA00023002"/>
    </source>
</evidence>
<dbReference type="Pfam" id="PF02668">
    <property type="entry name" value="TauD"/>
    <property type="match status" value="1"/>
</dbReference>
<feature type="binding site" evidence="5">
    <location>
        <position position="163"/>
    </location>
    <ligand>
        <name>Fe cation</name>
        <dbReference type="ChEBI" id="CHEBI:24875"/>
    </ligand>
</feature>
<dbReference type="RefSeq" id="WP_060963412.1">
    <property type="nucleotide sequence ID" value="NZ_CP025001.1"/>
</dbReference>
<evidence type="ECO:0000256" key="2">
    <source>
        <dbReference type="ARBA" id="ARBA00022723"/>
    </source>
</evidence>